<feature type="domain" description="FAD-dependent oxidoreductase 2 FAD-binding" evidence="12">
    <location>
        <begin position="2"/>
        <end position="291"/>
    </location>
</feature>
<evidence type="ECO:0000256" key="10">
    <source>
        <dbReference type="ARBA" id="ARBA00023136"/>
    </source>
</evidence>
<dbReference type="GO" id="GO:0022900">
    <property type="term" value="P:electron transport chain"/>
    <property type="evidence" value="ECO:0007669"/>
    <property type="project" value="InterPro"/>
</dbReference>
<dbReference type="Gene3D" id="4.10.80.40">
    <property type="entry name" value="succinate dehydrogenase protein domain"/>
    <property type="match status" value="1"/>
</dbReference>
<keyword evidence="5" id="KW-0813">Transport</keyword>
<name>A0A3B1CJB4_9ZZZZ</name>
<evidence type="ECO:0000256" key="5">
    <source>
        <dbReference type="ARBA" id="ARBA00022448"/>
    </source>
</evidence>
<dbReference type="SUPFAM" id="SSF56425">
    <property type="entry name" value="Succinate dehydrogenase/fumarate reductase flavoprotein, catalytic domain"/>
    <property type="match status" value="1"/>
</dbReference>
<keyword evidence="10" id="KW-0472">Membrane</keyword>
<dbReference type="InterPro" id="IPR030664">
    <property type="entry name" value="SdhA/FrdA/AprA"/>
</dbReference>
<dbReference type="PIRSF" id="PIRSF000171">
    <property type="entry name" value="SDHA_APRA_LASPO"/>
    <property type="match status" value="1"/>
</dbReference>
<keyword evidence="9 14" id="KW-0560">Oxidoreductase</keyword>
<evidence type="ECO:0000256" key="8">
    <source>
        <dbReference type="ARBA" id="ARBA00022982"/>
    </source>
</evidence>
<evidence type="ECO:0000256" key="1">
    <source>
        <dbReference type="ARBA" id="ARBA00001974"/>
    </source>
</evidence>
<evidence type="ECO:0000256" key="6">
    <source>
        <dbReference type="ARBA" id="ARBA00022630"/>
    </source>
</evidence>
<dbReference type="InterPro" id="IPR037099">
    <property type="entry name" value="Fum_R/Succ_DH_flav-like_C_sf"/>
</dbReference>
<dbReference type="Gene3D" id="3.90.700.10">
    <property type="entry name" value="Succinate dehydrogenase/fumarate reductase flavoprotein, catalytic domain"/>
    <property type="match status" value="1"/>
</dbReference>
<comment type="subcellular location">
    <subcellularLocation>
        <location evidence="2">Membrane</location>
        <topology evidence="2">Peripheral membrane protein</topology>
    </subcellularLocation>
</comment>
<dbReference type="FunFam" id="3.90.700.10:FF:000001">
    <property type="entry name" value="Mitochondrial succinate dehydrogenase flavoprotein subunit"/>
    <property type="match status" value="1"/>
</dbReference>
<dbReference type="Gene3D" id="1.20.58.100">
    <property type="entry name" value="Fumarate reductase/succinate dehydrogenase flavoprotein-like, C-terminal domain"/>
    <property type="match status" value="1"/>
</dbReference>
<dbReference type="InterPro" id="IPR027477">
    <property type="entry name" value="Succ_DH/fumarate_Rdtase_cat_sf"/>
</dbReference>
<evidence type="ECO:0000256" key="11">
    <source>
        <dbReference type="SAM" id="Coils"/>
    </source>
</evidence>
<comment type="cofactor">
    <cofactor evidence="1">
        <name>FAD</name>
        <dbReference type="ChEBI" id="CHEBI:57692"/>
    </cofactor>
</comment>
<dbReference type="GO" id="GO:0008177">
    <property type="term" value="F:succinate dehydrogenase (quinone) activity"/>
    <property type="evidence" value="ECO:0007669"/>
    <property type="project" value="UniProtKB-EC"/>
</dbReference>
<sequence length="472" mass="53227">AFSRTDENKIAQRAFGGHSFKRACYSADRTGHALLHTLFEQSMKRGGELQVYSEWYMLRLIINDGVCKGVVAMNTKTGKLEVFHARTVLFGTGGYGRAFAITSNAYANTGDGIVAAYRAGVPLQDMEFVQFHPTGLYQHGILLSEAARGEGGYLLNGEEERFMKKYAPTKMELGPRDIVSRSEQTEINEGRGGGPNKDYVYLDLRHLGKEKIMERLPQIYHLAKDFIGVDAIKDPVPIQPTAHYSMGGIPTDNDCQVISNETGELVTGFFAAGECSCVSVHGANRLGTNSLLEALVFGRRAGKKLFEVTPEIKWSKVNEKEELSAVRLEIDRILHTKATENLSAIRKELQNTMTNQVGVYRTGEDMESANEKIKELQDRFTRVKVENKGKNFNTNLIEALELSHMLEYSELIVAGGMAREESRGAHFRNDFPKRDDDKWMKHTLAFRKEDGGYELKYRPVRVTRYQPEERKY</sequence>
<reference evidence="14" key="1">
    <citation type="submission" date="2018-06" db="EMBL/GenBank/DDBJ databases">
        <authorList>
            <person name="Zhirakovskaya E."/>
        </authorList>
    </citation>
    <scope>NUCLEOTIDE SEQUENCE</scope>
</reference>
<dbReference type="NCBIfam" id="TIGR01812">
    <property type="entry name" value="sdhA_frdA_Gneg"/>
    <property type="match status" value="1"/>
</dbReference>
<dbReference type="Gene3D" id="3.50.50.60">
    <property type="entry name" value="FAD/NAD(P)-binding domain"/>
    <property type="match status" value="1"/>
</dbReference>
<evidence type="ECO:0000256" key="4">
    <source>
        <dbReference type="ARBA" id="ARBA00012792"/>
    </source>
</evidence>
<comment type="similarity">
    <text evidence="3">Belongs to the FAD-dependent oxidoreductase 2 family. FRD/SDH subfamily.</text>
</comment>
<feature type="coiled-coil region" evidence="11">
    <location>
        <begin position="359"/>
        <end position="386"/>
    </location>
</feature>
<dbReference type="Pfam" id="PF02910">
    <property type="entry name" value="Succ_DH_flav_C"/>
    <property type="match status" value="1"/>
</dbReference>
<dbReference type="GO" id="GO:0009055">
    <property type="term" value="F:electron transfer activity"/>
    <property type="evidence" value="ECO:0007669"/>
    <property type="project" value="TreeGrafter"/>
</dbReference>
<dbReference type="InterPro" id="IPR014006">
    <property type="entry name" value="Succ_Dhase_FrdA_Gneg"/>
</dbReference>
<evidence type="ECO:0000259" key="12">
    <source>
        <dbReference type="Pfam" id="PF00890"/>
    </source>
</evidence>
<dbReference type="FunFam" id="4.10.80.40:FF:000003">
    <property type="entry name" value="Fumarate reductase flavoprotein subunit"/>
    <property type="match status" value="1"/>
</dbReference>
<organism evidence="14">
    <name type="scientific">hydrothermal vent metagenome</name>
    <dbReference type="NCBI Taxonomy" id="652676"/>
    <lineage>
        <taxon>unclassified sequences</taxon>
        <taxon>metagenomes</taxon>
        <taxon>ecological metagenomes</taxon>
    </lineage>
</organism>
<dbReference type="FunFam" id="1.20.58.100:FF:000001">
    <property type="entry name" value="Succinate dehydrogenase flavoprotein subunit (SdhA)"/>
    <property type="match status" value="1"/>
</dbReference>
<dbReference type="EC" id="1.3.5.1" evidence="4"/>
<evidence type="ECO:0000313" key="14">
    <source>
        <dbReference type="EMBL" id="VAX24044.1"/>
    </source>
</evidence>
<dbReference type="EMBL" id="UOGA01000260">
    <property type="protein sequence ID" value="VAX24044.1"/>
    <property type="molecule type" value="Genomic_DNA"/>
</dbReference>
<proteinExistence type="inferred from homology"/>
<keyword evidence="7" id="KW-0274">FAD</keyword>
<keyword evidence="6" id="KW-0285">Flavoprotein</keyword>
<evidence type="ECO:0000259" key="13">
    <source>
        <dbReference type="Pfam" id="PF02910"/>
    </source>
</evidence>
<evidence type="ECO:0000256" key="7">
    <source>
        <dbReference type="ARBA" id="ARBA00022827"/>
    </source>
</evidence>
<keyword evidence="11" id="KW-0175">Coiled coil</keyword>
<dbReference type="SUPFAM" id="SSF51905">
    <property type="entry name" value="FAD/NAD(P)-binding domain"/>
    <property type="match status" value="1"/>
</dbReference>
<dbReference type="GO" id="GO:0009061">
    <property type="term" value="P:anaerobic respiration"/>
    <property type="evidence" value="ECO:0007669"/>
    <property type="project" value="TreeGrafter"/>
</dbReference>
<evidence type="ECO:0000256" key="2">
    <source>
        <dbReference type="ARBA" id="ARBA00004170"/>
    </source>
</evidence>
<accession>A0A3B1CJB4</accession>
<feature type="non-terminal residue" evidence="14">
    <location>
        <position position="1"/>
    </location>
</feature>
<dbReference type="PANTHER" id="PTHR11632">
    <property type="entry name" value="SUCCINATE DEHYDROGENASE 2 FLAVOPROTEIN SUBUNIT"/>
    <property type="match status" value="1"/>
</dbReference>
<keyword evidence="8" id="KW-0249">Electron transport</keyword>
<gene>
    <name evidence="14" type="ORF">MNBD_NITROSPINAE04-429</name>
</gene>
<dbReference type="GO" id="GO:0005886">
    <property type="term" value="C:plasma membrane"/>
    <property type="evidence" value="ECO:0007669"/>
    <property type="project" value="TreeGrafter"/>
</dbReference>
<evidence type="ECO:0000256" key="9">
    <source>
        <dbReference type="ARBA" id="ARBA00023002"/>
    </source>
</evidence>
<dbReference type="Pfam" id="PF00890">
    <property type="entry name" value="FAD_binding_2"/>
    <property type="match status" value="1"/>
</dbReference>
<feature type="domain" description="Fumarate reductase/succinate dehydrogenase flavoprotein-like C-terminal" evidence="13">
    <location>
        <begin position="346"/>
        <end position="472"/>
    </location>
</feature>
<dbReference type="AlphaFoldDB" id="A0A3B1CJB4"/>
<dbReference type="SUPFAM" id="SSF46977">
    <property type="entry name" value="Succinate dehydrogenase/fumarate reductase flavoprotein C-terminal domain"/>
    <property type="match status" value="1"/>
</dbReference>
<dbReference type="PANTHER" id="PTHR11632:SF51">
    <property type="entry name" value="SUCCINATE DEHYDROGENASE [UBIQUINONE] FLAVOPROTEIN SUBUNIT, MITOCHONDRIAL"/>
    <property type="match status" value="1"/>
</dbReference>
<evidence type="ECO:0000256" key="3">
    <source>
        <dbReference type="ARBA" id="ARBA00008040"/>
    </source>
</evidence>
<dbReference type="GO" id="GO:0050660">
    <property type="term" value="F:flavin adenine dinucleotide binding"/>
    <property type="evidence" value="ECO:0007669"/>
    <property type="project" value="InterPro"/>
</dbReference>
<protein>
    <recommendedName>
        <fullName evidence="4">succinate dehydrogenase</fullName>
        <ecNumber evidence="4">1.3.5.1</ecNumber>
    </recommendedName>
</protein>
<dbReference type="InterPro" id="IPR015939">
    <property type="entry name" value="Fum_Rdtase/Succ_DH_flav-like_C"/>
</dbReference>
<dbReference type="InterPro" id="IPR036188">
    <property type="entry name" value="FAD/NAD-bd_sf"/>
</dbReference>
<dbReference type="InterPro" id="IPR003953">
    <property type="entry name" value="FAD-dep_OxRdtase_2_FAD-bd"/>
</dbReference>